<dbReference type="AlphaFoldDB" id="A0A9D0YQI8"/>
<dbReference type="SUPFAM" id="SSF55347">
    <property type="entry name" value="Glyceraldehyde-3-phosphate dehydrogenase-like, C-terminal domain"/>
    <property type="match status" value="1"/>
</dbReference>
<feature type="binding site" evidence="13">
    <location>
        <begin position="125"/>
        <end position="128"/>
    </location>
    <ligand>
        <name>NAD(+)</name>
        <dbReference type="ChEBI" id="CHEBI:57540"/>
    </ligand>
</feature>
<dbReference type="PANTHER" id="PTHR20836:SF0">
    <property type="entry name" value="4-HYDROXY-TETRAHYDRODIPICOLINATE REDUCTASE 1, CHLOROPLASTIC-RELATED"/>
    <property type="match status" value="1"/>
</dbReference>
<dbReference type="NCBIfam" id="TIGR00036">
    <property type="entry name" value="dapB"/>
    <property type="match status" value="1"/>
</dbReference>
<comment type="pathway">
    <text evidence="9 13">Amino-acid biosynthesis; L-lysine biosynthesis via DAP pathway; (S)-tetrahydrodipicolinate from L-aspartate: step 4/4.</text>
</comment>
<dbReference type="GO" id="GO:0051287">
    <property type="term" value="F:NAD binding"/>
    <property type="evidence" value="ECO:0007669"/>
    <property type="project" value="UniProtKB-UniRule"/>
</dbReference>
<dbReference type="Gene3D" id="3.40.50.720">
    <property type="entry name" value="NAD(P)-binding Rossmann-like Domain"/>
    <property type="match status" value="1"/>
</dbReference>
<dbReference type="GO" id="GO:0016726">
    <property type="term" value="F:oxidoreductase activity, acting on CH or CH2 groups, NAD or NADP as acceptor"/>
    <property type="evidence" value="ECO:0007669"/>
    <property type="project" value="UniProtKB-UniRule"/>
</dbReference>
<evidence type="ECO:0000256" key="9">
    <source>
        <dbReference type="ARBA" id="ARBA00037922"/>
    </source>
</evidence>
<proteinExistence type="inferred from homology"/>
<evidence type="ECO:0000256" key="4">
    <source>
        <dbReference type="ARBA" id="ARBA00022857"/>
    </source>
</evidence>
<sequence length="270" mass="29626">MTVKVAVSGALGRMGRRIINLALQDPEIALCGALESEEKAKRFNNLGEALKEESLKGVPLTAEAQEVLKNCDVLIEFSNSTEGALEHTQTAVNLGKKVVIGTTGFSKEQLQKLEKLAKEGTVLFSPNMSLGVNLLFRLVQIATQVLKDKDFDIEIGEIHHRFKKDAPSGTAMKLAQIVAKELGVDLEKAVVFGRKGHYERAKNDIGIMTFRGGDVVGEHTVYFFGFGERLELTHRATNRDIFAKGALVAAKWIADKKPGKLYNMFDVLGL</sequence>
<feature type="binding site" evidence="13">
    <location>
        <begin position="9"/>
        <end position="14"/>
    </location>
    <ligand>
        <name>NAD(+)</name>
        <dbReference type="ChEBI" id="CHEBI:57540"/>
    </ligand>
</feature>
<organism evidence="16 17">
    <name type="scientific">Aquifex aeolicus</name>
    <dbReference type="NCBI Taxonomy" id="63363"/>
    <lineage>
        <taxon>Bacteria</taxon>
        <taxon>Pseudomonadati</taxon>
        <taxon>Aquificota</taxon>
        <taxon>Aquificia</taxon>
        <taxon>Aquificales</taxon>
        <taxon>Aquificaceae</taxon>
        <taxon>Aquifex</taxon>
    </lineage>
</organism>
<comment type="similarity">
    <text evidence="1 13">Belongs to the DapB family.</text>
</comment>
<dbReference type="SUPFAM" id="SSF51735">
    <property type="entry name" value="NAD(P)-binding Rossmann-fold domains"/>
    <property type="match status" value="1"/>
</dbReference>
<evidence type="ECO:0000256" key="1">
    <source>
        <dbReference type="ARBA" id="ARBA00006642"/>
    </source>
</evidence>
<evidence type="ECO:0000256" key="5">
    <source>
        <dbReference type="ARBA" id="ARBA00022915"/>
    </source>
</evidence>
<feature type="binding site" evidence="13">
    <location>
        <position position="35"/>
    </location>
    <ligand>
        <name>NAD(+)</name>
        <dbReference type="ChEBI" id="CHEBI:57540"/>
    </ligand>
</feature>
<evidence type="ECO:0000259" key="15">
    <source>
        <dbReference type="Pfam" id="PF05173"/>
    </source>
</evidence>
<keyword evidence="3 13" id="KW-0028">Amino-acid biosynthesis</keyword>
<dbReference type="Gene3D" id="3.30.360.10">
    <property type="entry name" value="Dihydrodipicolinate Reductase, domain 2"/>
    <property type="match status" value="1"/>
</dbReference>
<name>A0A9D0YQI8_AQUAO</name>
<dbReference type="Proteomes" id="UP000606463">
    <property type="component" value="Unassembled WGS sequence"/>
</dbReference>
<gene>
    <name evidence="13" type="primary">dapB</name>
    <name evidence="16" type="ORF">EYH37_05705</name>
</gene>
<dbReference type="InterPro" id="IPR023940">
    <property type="entry name" value="DHDPR_bac"/>
</dbReference>
<dbReference type="InterPro" id="IPR022663">
    <property type="entry name" value="DapB_C"/>
</dbReference>
<evidence type="ECO:0000256" key="13">
    <source>
        <dbReference type="HAMAP-Rule" id="MF_00102"/>
    </source>
</evidence>
<dbReference type="EMBL" id="DQVE01000056">
    <property type="protein sequence ID" value="HIP98834.1"/>
    <property type="molecule type" value="Genomic_DNA"/>
</dbReference>
<dbReference type="GO" id="GO:0009089">
    <property type="term" value="P:lysine biosynthetic process via diaminopimelate"/>
    <property type="evidence" value="ECO:0007669"/>
    <property type="project" value="UniProtKB-UniRule"/>
</dbReference>
<comment type="caution">
    <text evidence="13">Was originally thought to be a dihydrodipicolinate reductase (DHDPR), catalyzing the conversion of dihydrodipicolinate to tetrahydrodipicolinate. However, it was shown in E.coli that the substrate of the enzymatic reaction is not dihydrodipicolinate (DHDP) but in fact (2S,4S)-4-hydroxy-2,3,4,5-tetrahydrodipicolinic acid (HTPA), the product released by the DapA-catalyzed reaction.</text>
</comment>
<comment type="subunit">
    <text evidence="13">Homotetramer.</text>
</comment>
<comment type="catalytic activity">
    <reaction evidence="11 13">
        <text>(S)-2,3,4,5-tetrahydrodipicolinate + NADP(+) + H2O = (2S,4S)-4-hydroxy-2,3,4,5-tetrahydrodipicolinate + NADPH + H(+)</text>
        <dbReference type="Rhea" id="RHEA:35331"/>
        <dbReference type="ChEBI" id="CHEBI:15377"/>
        <dbReference type="ChEBI" id="CHEBI:15378"/>
        <dbReference type="ChEBI" id="CHEBI:16845"/>
        <dbReference type="ChEBI" id="CHEBI:57783"/>
        <dbReference type="ChEBI" id="CHEBI:58349"/>
        <dbReference type="ChEBI" id="CHEBI:67139"/>
        <dbReference type="EC" id="1.17.1.8"/>
    </reaction>
</comment>
<comment type="subcellular location">
    <subcellularLocation>
        <location evidence="13">Cytoplasm</location>
    </subcellularLocation>
</comment>
<reference evidence="16" key="1">
    <citation type="journal article" date="2020" name="ISME J.">
        <title>Gammaproteobacteria mediating utilization of methyl-, sulfur- and petroleum organic compounds in deep ocean hydrothermal plumes.</title>
        <authorList>
            <person name="Zhou Z."/>
            <person name="Liu Y."/>
            <person name="Pan J."/>
            <person name="Cron B.R."/>
            <person name="Toner B.M."/>
            <person name="Anantharaman K."/>
            <person name="Breier J.A."/>
            <person name="Dick G.J."/>
            <person name="Li M."/>
        </authorList>
    </citation>
    <scope>NUCLEOTIDE SEQUENCE</scope>
    <source>
        <strain evidence="16">SZUA-1501</strain>
    </source>
</reference>
<evidence type="ECO:0000313" key="16">
    <source>
        <dbReference type="EMBL" id="HIP98834.1"/>
    </source>
</evidence>
<feature type="domain" description="Dihydrodipicolinate reductase N-terminal" evidence="14">
    <location>
        <begin position="3"/>
        <end position="128"/>
    </location>
</feature>
<evidence type="ECO:0000256" key="2">
    <source>
        <dbReference type="ARBA" id="ARBA00022490"/>
    </source>
</evidence>
<evidence type="ECO:0000256" key="8">
    <source>
        <dbReference type="ARBA" id="ARBA00023154"/>
    </source>
</evidence>
<comment type="catalytic activity">
    <reaction evidence="12 13">
        <text>(S)-2,3,4,5-tetrahydrodipicolinate + NAD(+) + H2O = (2S,4S)-4-hydroxy-2,3,4,5-tetrahydrodipicolinate + NADH + H(+)</text>
        <dbReference type="Rhea" id="RHEA:35323"/>
        <dbReference type="ChEBI" id="CHEBI:15377"/>
        <dbReference type="ChEBI" id="CHEBI:15378"/>
        <dbReference type="ChEBI" id="CHEBI:16845"/>
        <dbReference type="ChEBI" id="CHEBI:57540"/>
        <dbReference type="ChEBI" id="CHEBI:57945"/>
        <dbReference type="ChEBI" id="CHEBI:67139"/>
        <dbReference type="EC" id="1.17.1.8"/>
    </reaction>
</comment>
<feature type="active site" description="Proton donor" evidence="13">
    <location>
        <position position="163"/>
    </location>
</feature>
<dbReference type="GO" id="GO:0005829">
    <property type="term" value="C:cytosol"/>
    <property type="evidence" value="ECO:0007669"/>
    <property type="project" value="TreeGrafter"/>
</dbReference>
<dbReference type="Pfam" id="PF05173">
    <property type="entry name" value="DapB_C"/>
    <property type="match status" value="1"/>
</dbReference>
<feature type="domain" description="Dihydrodipicolinate reductase C-terminal" evidence="15">
    <location>
        <begin position="131"/>
        <end position="268"/>
    </location>
</feature>
<evidence type="ECO:0000256" key="11">
    <source>
        <dbReference type="ARBA" id="ARBA00049080"/>
    </source>
</evidence>
<dbReference type="GO" id="GO:0050661">
    <property type="term" value="F:NADP binding"/>
    <property type="evidence" value="ECO:0007669"/>
    <property type="project" value="UniProtKB-UniRule"/>
</dbReference>
<evidence type="ECO:0000256" key="12">
    <source>
        <dbReference type="ARBA" id="ARBA00049396"/>
    </source>
</evidence>
<feature type="binding site" evidence="13">
    <location>
        <position position="160"/>
    </location>
    <ligand>
        <name>(S)-2,3,4,5-tetrahydrodipicolinate</name>
        <dbReference type="ChEBI" id="CHEBI:16845"/>
    </ligand>
</feature>
<feature type="binding site" evidence="13">
    <location>
        <begin position="169"/>
        <end position="170"/>
    </location>
    <ligand>
        <name>(S)-2,3,4,5-tetrahydrodipicolinate</name>
        <dbReference type="ChEBI" id="CHEBI:16845"/>
    </ligand>
</feature>
<comment type="caution">
    <text evidence="13">Lacks conserved residue(s) required for the propagation of feature annotation.</text>
</comment>
<comment type="caution">
    <text evidence="16">The sequence shown here is derived from an EMBL/GenBank/DDBJ whole genome shotgun (WGS) entry which is preliminary data.</text>
</comment>
<dbReference type="PROSITE" id="PS01298">
    <property type="entry name" value="DAPB"/>
    <property type="match status" value="1"/>
</dbReference>
<dbReference type="Pfam" id="PF01113">
    <property type="entry name" value="DapB_N"/>
    <property type="match status" value="1"/>
</dbReference>
<dbReference type="PIRSF" id="PIRSF000161">
    <property type="entry name" value="DHPR"/>
    <property type="match status" value="1"/>
</dbReference>
<dbReference type="InterPro" id="IPR000846">
    <property type="entry name" value="DapB_N"/>
</dbReference>
<evidence type="ECO:0000259" key="14">
    <source>
        <dbReference type="Pfam" id="PF01113"/>
    </source>
</evidence>
<feature type="active site" description="Proton donor/acceptor" evidence="13">
    <location>
        <position position="159"/>
    </location>
</feature>
<dbReference type="GO" id="GO:0019877">
    <property type="term" value="P:diaminopimelate biosynthetic process"/>
    <property type="evidence" value="ECO:0007669"/>
    <property type="project" value="UniProtKB-UniRule"/>
</dbReference>
<dbReference type="PANTHER" id="PTHR20836">
    <property type="entry name" value="DIHYDRODIPICOLINATE REDUCTASE"/>
    <property type="match status" value="1"/>
</dbReference>
<keyword evidence="6 13" id="KW-0560">Oxidoreductase</keyword>
<evidence type="ECO:0000256" key="3">
    <source>
        <dbReference type="ARBA" id="ARBA00022605"/>
    </source>
</evidence>
<feature type="binding site" evidence="13">
    <location>
        <begin position="101"/>
        <end position="103"/>
    </location>
    <ligand>
        <name>NAD(+)</name>
        <dbReference type="ChEBI" id="CHEBI:57540"/>
    </ligand>
</feature>
<evidence type="ECO:0000256" key="10">
    <source>
        <dbReference type="ARBA" id="ARBA00038983"/>
    </source>
</evidence>
<keyword evidence="8 13" id="KW-0457">Lysine biosynthesis</keyword>
<dbReference type="EC" id="1.17.1.8" evidence="10 13"/>
<dbReference type="HAMAP" id="MF_00102">
    <property type="entry name" value="DapB"/>
    <property type="match status" value="1"/>
</dbReference>
<dbReference type="GO" id="GO:0008839">
    <property type="term" value="F:4-hydroxy-tetrahydrodipicolinate reductase"/>
    <property type="evidence" value="ECO:0007669"/>
    <property type="project" value="UniProtKB-UniRule"/>
</dbReference>
<evidence type="ECO:0000256" key="6">
    <source>
        <dbReference type="ARBA" id="ARBA00023002"/>
    </source>
</evidence>
<evidence type="ECO:0000256" key="7">
    <source>
        <dbReference type="ARBA" id="ARBA00023027"/>
    </source>
</evidence>
<comment type="function">
    <text evidence="13">Catalyzes the conversion of 4-hydroxy-tetrahydrodipicolinate (HTPA) to tetrahydrodipicolinate.</text>
</comment>
<dbReference type="FunFam" id="3.30.360.10:FF:000004">
    <property type="entry name" value="4-hydroxy-tetrahydrodipicolinate reductase"/>
    <property type="match status" value="1"/>
</dbReference>
<evidence type="ECO:0000313" key="17">
    <source>
        <dbReference type="Proteomes" id="UP000606463"/>
    </source>
</evidence>
<protein>
    <recommendedName>
        <fullName evidence="10 13">4-hydroxy-tetrahydrodipicolinate reductase</fullName>
        <shortName evidence="13">HTPA reductase</shortName>
        <ecNumber evidence="10 13">1.17.1.8</ecNumber>
    </recommendedName>
</protein>
<dbReference type="InterPro" id="IPR022664">
    <property type="entry name" value="DapB_N_CS"/>
</dbReference>
<dbReference type="InterPro" id="IPR036291">
    <property type="entry name" value="NAD(P)-bd_dom_sf"/>
</dbReference>
<keyword evidence="7 13" id="KW-0520">NAD</keyword>
<keyword evidence="5 13" id="KW-0220">Diaminopimelate biosynthesis</keyword>
<keyword evidence="4 13" id="KW-0521">NADP</keyword>
<accession>A0A9D0YQI8</accession>
<dbReference type="CDD" id="cd02274">
    <property type="entry name" value="DHDPR_N"/>
    <property type="match status" value="1"/>
</dbReference>
<keyword evidence="2 13" id="KW-0963">Cytoplasm</keyword>